<dbReference type="RefSeq" id="WP_015191451.1">
    <property type="nucleotide sequence ID" value="NC_019748.1"/>
</dbReference>
<dbReference type="PATRIC" id="fig|111780.3.peg.162"/>
<dbReference type="STRING" id="111780.Sta7437_0160"/>
<name>K9XMQ1_STAC7</name>
<protein>
    <submittedName>
        <fullName evidence="1">Uncharacterized protein</fullName>
    </submittedName>
</protein>
<proteinExistence type="predicted"/>
<evidence type="ECO:0000313" key="2">
    <source>
        <dbReference type="Proteomes" id="UP000010473"/>
    </source>
</evidence>
<evidence type="ECO:0000313" key="1">
    <source>
        <dbReference type="EMBL" id="AFZ33778.1"/>
    </source>
</evidence>
<dbReference type="eggNOG" id="ENOG502ZQCI">
    <property type="taxonomic scope" value="Bacteria"/>
</dbReference>
<reference evidence="2" key="1">
    <citation type="journal article" date="2013" name="Proc. Natl. Acad. Sci. U.S.A.">
        <title>Improving the coverage of the cyanobacterial phylum using diversity-driven genome sequencing.</title>
        <authorList>
            <person name="Shih P.M."/>
            <person name="Wu D."/>
            <person name="Latifi A."/>
            <person name="Axen S.D."/>
            <person name="Fewer D.P."/>
            <person name="Talla E."/>
            <person name="Calteau A."/>
            <person name="Cai F."/>
            <person name="Tandeau de Marsac N."/>
            <person name="Rippka R."/>
            <person name="Herdman M."/>
            <person name="Sivonen K."/>
            <person name="Coursin T."/>
            <person name="Laurent T."/>
            <person name="Goodwin L."/>
            <person name="Nolan M."/>
            <person name="Davenport K.W."/>
            <person name="Han C.S."/>
            <person name="Rubin E.M."/>
            <person name="Eisen J.A."/>
            <person name="Woyke T."/>
            <person name="Gugger M."/>
            <person name="Kerfeld C.A."/>
        </authorList>
    </citation>
    <scope>NUCLEOTIDE SEQUENCE [LARGE SCALE GENOMIC DNA]</scope>
    <source>
        <strain evidence="2">ATCC 29371 / PCC 7437</strain>
    </source>
</reference>
<gene>
    <name evidence="1" type="ordered locus">Sta7437_0160</name>
</gene>
<dbReference type="KEGG" id="scs:Sta7437_0160"/>
<sequence>MSVKQSDYENLLAEYSSCEGAIALLKQYRPYLEKIPSIRRPEQSLITIPLPVARIAQPQTNSASLSGFPAPKVATHLPCELAILMCDPEWKIKLGAEILVLIHRPEEDFSQLLNRWRQIQVYLDRDYEWLMPPTEQHLFSEAAEQIYPLFVVFEQTLDRVKQGLAGAGLPFIMRTSHLTDHEITEILST</sequence>
<dbReference type="HOGENOM" id="CLU_124487_0_0_3"/>
<dbReference type="OrthoDB" id="467906at2"/>
<organism evidence="1 2">
    <name type="scientific">Stanieria cyanosphaera (strain ATCC 29371 / PCC 7437)</name>
    <dbReference type="NCBI Taxonomy" id="111780"/>
    <lineage>
        <taxon>Bacteria</taxon>
        <taxon>Bacillati</taxon>
        <taxon>Cyanobacteriota</taxon>
        <taxon>Cyanophyceae</taxon>
        <taxon>Pleurocapsales</taxon>
        <taxon>Dermocarpellaceae</taxon>
        <taxon>Stanieria</taxon>
    </lineage>
</organism>
<keyword evidence="2" id="KW-1185">Reference proteome</keyword>
<dbReference type="Proteomes" id="UP000010473">
    <property type="component" value="Chromosome"/>
</dbReference>
<accession>K9XMQ1</accession>
<dbReference type="AlphaFoldDB" id="K9XMQ1"/>
<dbReference type="EMBL" id="CP003653">
    <property type="protein sequence ID" value="AFZ33778.1"/>
    <property type="molecule type" value="Genomic_DNA"/>
</dbReference>